<feature type="signal peptide" evidence="4">
    <location>
        <begin position="1"/>
        <end position="16"/>
    </location>
</feature>
<dbReference type="PANTHER" id="PTHR11474:SF125">
    <property type="entry name" value="N-ACETYL-6-HYDROXYTRYPTOPHAN OXIDASE IVOB-RELATED"/>
    <property type="match status" value="1"/>
</dbReference>
<gene>
    <name evidence="6" type="ORF">BJX66DRAFT_331231</name>
</gene>
<reference evidence="6 7" key="1">
    <citation type="submission" date="2024-07" db="EMBL/GenBank/DDBJ databases">
        <title>Section-level genome sequencing and comparative genomics of Aspergillus sections Usti and Cavernicolus.</title>
        <authorList>
            <consortium name="Lawrence Berkeley National Laboratory"/>
            <person name="Nybo J.L."/>
            <person name="Vesth T.C."/>
            <person name="Theobald S."/>
            <person name="Frisvad J.C."/>
            <person name="Larsen T.O."/>
            <person name="Kjaerboelling I."/>
            <person name="Rothschild-Mancinelli K."/>
            <person name="Lyhne E.K."/>
            <person name="Kogle M.E."/>
            <person name="Barry K."/>
            <person name="Clum A."/>
            <person name="Na H."/>
            <person name="Ledsgaard L."/>
            <person name="Lin J."/>
            <person name="Lipzen A."/>
            <person name="Kuo A."/>
            <person name="Riley R."/>
            <person name="Mondo S."/>
            <person name="Labutti K."/>
            <person name="Haridas S."/>
            <person name="Pangalinan J."/>
            <person name="Salamov A.A."/>
            <person name="Simmons B.A."/>
            <person name="Magnuson J.K."/>
            <person name="Chen J."/>
            <person name="Drula E."/>
            <person name="Henrissat B."/>
            <person name="Wiebenga A."/>
            <person name="Lubbers R.J."/>
            <person name="Gomes A.C."/>
            <person name="Makela M.R."/>
            <person name="Stajich J."/>
            <person name="Grigoriev I.V."/>
            <person name="Mortensen U.H."/>
            <person name="De Vries R.P."/>
            <person name="Baker S.E."/>
            <person name="Andersen M.R."/>
        </authorList>
    </citation>
    <scope>NUCLEOTIDE SEQUENCE [LARGE SCALE GENOMIC DNA]</scope>
    <source>
        <strain evidence="6 7">CBS 209.92</strain>
    </source>
</reference>
<keyword evidence="7" id="KW-1185">Reference proteome</keyword>
<evidence type="ECO:0000256" key="3">
    <source>
        <dbReference type="ARBA" id="ARBA00023008"/>
    </source>
</evidence>
<dbReference type="Proteomes" id="UP001610563">
    <property type="component" value="Unassembled WGS sequence"/>
</dbReference>
<comment type="caution">
    <text evidence="6">The sequence shown here is derived from an EMBL/GenBank/DDBJ whole genome shotgun (WGS) entry which is preliminary data.</text>
</comment>
<dbReference type="PROSITE" id="PS00498">
    <property type="entry name" value="TYROSINASE_2"/>
    <property type="match status" value="1"/>
</dbReference>
<keyword evidence="2" id="KW-0560">Oxidoreductase</keyword>
<dbReference type="EMBL" id="JBFTWV010000001">
    <property type="protein sequence ID" value="KAL2801047.1"/>
    <property type="molecule type" value="Genomic_DNA"/>
</dbReference>
<name>A0ABR4GQ44_9EURO</name>
<keyword evidence="4" id="KW-0732">Signal</keyword>
<evidence type="ECO:0000313" key="7">
    <source>
        <dbReference type="Proteomes" id="UP001610563"/>
    </source>
</evidence>
<evidence type="ECO:0000256" key="2">
    <source>
        <dbReference type="ARBA" id="ARBA00023002"/>
    </source>
</evidence>
<dbReference type="InterPro" id="IPR050316">
    <property type="entry name" value="Tyrosinase/Hemocyanin"/>
</dbReference>
<dbReference type="Gene3D" id="1.10.1280.10">
    <property type="entry name" value="Di-copper center containing domain from catechol oxidase"/>
    <property type="match status" value="1"/>
</dbReference>
<feature type="chain" id="PRO_5046185550" evidence="4">
    <location>
        <begin position="17"/>
        <end position="370"/>
    </location>
</feature>
<dbReference type="InterPro" id="IPR008922">
    <property type="entry name" value="Di-copper_centre_dom_sf"/>
</dbReference>
<evidence type="ECO:0000256" key="4">
    <source>
        <dbReference type="SAM" id="SignalP"/>
    </source>
</evidence>
<evidence type="ECO:0000313" key="6">
    <source>
        <dbReference type="EMBL" id="KAL2801047.1"/>
    </source>
</evidence>
<keyword evidence="3" id="KW-0186">Copper</keyword>
<evidence type="ECO:0000259" key="5">
    <source>
        <dbReference type="PROSITE" id="PS00498"/>
    </source>
</evidence>
<keyword evidence="1" id="KW-0479">Metal-binding</keyword>
<accession>A0ABR4GQ44</accession>
<feature type="domain" description="Tyrosinase copper-binding" evidence="5">
    <location>
        <begin position="290"/>
        <end position="301"/>
    </location>
</feature>
<dbReference type="Pfam" id="PF00264">
    <property type="entry name" value="Tyrosinase"/>
    <property type="match status" value="1"/>
</dbReference>
<evidence type="ECO:0000256" key="1">
    <source>
        <dbReference type="ARBA" id="ARBA00022723"/>
    </source>
</evidence>
<sequence length="370" mass="40689">MHLTFVLAALVAAVSAAPAALPQVEDQEPAQQCLGDQAIIRKEWGALSATEQQSYIDAVWCLRGLPSVLPNEQYPGVRDRLDDFVATHINYTTVIHKNGVLLPWHRHYIHLWEVALRDECGYEGGVPYWDWTLTPTLFDNPIFAPSSSDDPNIDTSLSGDGTYDVTEQLLRDPTILGFPEGRGGGCVTDGPFVDFPVHMGPFNFQQAYPYAPLPWNAYDYNPRCLQRNLQPAVLAAYNNATTVDQLLNAPDINGFLAVLDPSTSGVMGAHGGGHDTVGPTMADVFASPQDPVFMLHHGMVDRMWALWQGKGSTDEGRLFALNGTAVINNPPGEPLVTTETLIEFGILDQPRKIGELMDLQSAEYCYRYDA</sequence>
<dbReference type="PANTHER" id="PTHR11474">
    <property type="entry name" value="TYROSINASE FAMILY MEMBER"/>
    <property type="match status" value="1"/>
</dbReference>
<dbReference type="SUPFAM" id="SSF48056">
    <property type="entry name" value="Di-copper centre-containing domain"/>
    <property type="match status" value="1"/>
</dbReference>
<dbReference type="InterPro" id="IPR002227">
    <property type="entry name" value="Tyrosinase_Cu-bd"/>
</dbReference>
<organism evidence="6 7">
    <name type="scientific">Aspergillus keveii</name>
    <dbReference type="NCBI Taxonomy" id="714993"/>
    <lineage>
        <taxon>Eukaryota</taxon>
        <taxon>Fungi</taxon>
        <taxon>Dikarya</taxon>
        <taxon>Ascomycota</taxon>
        <taxon>Pezizomycotina</taxon>
        <taxon>Eurotiomycetes</taxon>
        <taxon>Eurotiomycetidae</taxon>
        <taxon>Eurotiales</taxon>
        <taxon>Aspergillaceae</taxon>
        <taxon>Aspergillus</taxon>
        <taxon>Aspergillus subgen. Nidulantes</taxon>
    </lineage>
</organism>
<dbReference type="PRINTS" id="PR00092">
    <property type="entry name" value="TYROSINASE"/>
</dbReference>
<proteinExistence type="predicted"/>
<protein>
    <submittedName>
        <fullName evidence="6">Tyrosinase central domain protein</fullName>
    </submittedName>
</protein>